<protein>
    <submittedName>
        <fullName evidence="1">Uncharacterized protein</fullName>
    </submittedName>
</protein>
<dbReference type="AlphaFoldDB" id="A0A7J6MV07"/>
<gene>
    <name evidence="1" type="ORF">FOL47_007756</name>
</gene>
<keyword evidence="2" id="KW-1185">Reference proteome</keyword>
<name>A0A7J6MV07_PERCH</name>
<sequence>MLAQMEGKLPPSWKGAIKECLTKYLEDNENHLPVYFFPKESAGSDEASRPDVGS</sequence>
<evidence type="ECO:0000313" key="1">
    <source>
        <dbReference type="EMBL" id="KAF4675448.1"/>
    </source>
</evidence>
<organism evidence="1 2">
    <name type="scientific">Perkinsus chesapeaki</name>
    <name type="common">Clam parasite</name>
    <name type="synonym">Perkinsus andrewsi</name>
    <dbReference type="NCBI Taxonomy" id="330153"/>
    <lineage>
        <taxon>Eukaryota</taxon>
        <taxon>Sar</taxon>
        <taxon>Alveolata</taxon>
        <taxon>Perkinsozoa</taxon>
        <taxon>Perkinsea</taxon>
        <taxon>Perkinsida</taxon>
        <taxon>Perkinsidae</taxon>
        <taxon>Perkinsus</taxon>
    </lineage>
</organism>
<proteinExistence type="predicted"/>
<dbReference type="Proteomes" id="UP000591131">
    <property type="component" value="Unassembled WGS sequence"/>
</dbReference>
<dbReference type="EMBL" id="JAAPAO010000047">
    <property type="protein sequence ID" value="KAF4675448.1"/>
    <property type="molecule type" value="Genomic_DNA"/>
</dbReference>
<evidence type="ECO:0000313" key="2">
    <source>
        <dbReference type="Proteomes" id="UP000591131"/>
    </source>
</evidence>
<reference evidence="1 2" key="1">
    <citation type="submission" date="2020-04" db="EMBL/GenBank/DDBJ databases">
        <title>Perkinsus chesapeaki whole genome sequence.</title>
        <authorList>
            <person name="Bogema D.R."/>
        </authorList>
    </citation>
    <scope>NUCLEOTIDE SEQUENCE [LARGE SCALE GENOMIC DNA]</scope>
    <source>
        <strain evidence="1">ATCC PRA-425</strain>
    </source>
</reference>
<accession>A0A7J6MV07</accession>
<comment type="caution">
    <text evidence="1">The sequence shown here is derived from an EMBL/GenBank/DDBJ whole genome shotgun (WGS) entry which is preliminary data.</text>
</comment>